<evidence type="ECO:0000256" key="2">
    <source>
        <dbReference type="ARBA" id="ARBA00010170"/>
    </source>
</evidence>
<protein>
    <recommendedName>
        <fullName evidence="6">Pecanex-like protein</fullName>
    </recommendedName>
</protein>
<evidence type="ECO:0000256" key="4">
    <source>
        <dbReference type="ARBA" id="ARBA00022989"/>
    </source>
</evidence>
<dbReference type="EMBL" id="BFAA01012161">
    <property type="protein sequence ID" value="GCB80033.1"/>
    <property type="molecule type" value="Genomic_DNA"/>
</dbReference>
<dbReference type="AlphaFoldDB" id="A0A401Q3Z5"/>
<evidence type="ECO:0000256" key="1">
    <source>
        <dbReference type="ARBA" id="ARBA00004141"/>
    </source>
</evidence>
<evidence type="ECO:0000256" key="3">
    <source>
        <dbReference type="ARBA" id="ARBA00022692"/>
    </source>
</evidence>
<comment type="subcellular location">
    <subcellularLocation>
        <location evidence="1 6">Membrane</location>
        <topology evidence="1 6">Multi-pass membrane protein</topology>
    </subcellularLocation>
</comment>
<proteinExistence type="inferred from homology"/>
<name>A0A401Q3Z5_SCYTO</name>
<evidence type="ECO:0000259" key="8">
    <source>
        <dbReference type="Pfam" id="PF05041"/>
    </source>
</evidence>
<feature type="compositionally biased region" description="Basic and acidic residues" evidence="7">
    <location>
        <begin position="191"/>
        <end position="208"/>
    </location>
</feature>
<comment type="similarity">
    <text evidence="2 6">Belongs to the pecanex family.</text>
</comment>
<evidence type="ECO:0000313" key="10">
    <source>
        <dbReference type="Proteomes" id="UP000288216"/>
    </source>
</evidence>
<evidence type="ECO:0000256" key="6">
    <source>
        <dbReference type="RuleBase" id="RU367089"/>
    </source>
</evidence>
<dbReference type="InterPro" id="IPR039797">
    <property type="entry name" value="Pecanex"/>
</dbReference>
<evidence type="ECO:0000256" key="7">
    <source>
        <dbReference type="SAM" id="MobiDB-lite"/>
    </source>
</evidence>
<feature type="region of interest" description="Disordered" evidence="7">
    <location>
        <begin position="65"/>
        <end position="208"/>
    </location>
</feature>
<dbReference type="PANTHER" id="PTHR12372">
    <property type="entry name" value="PECANEX"/>
    <property type="match status" value="1"/>
</dbReference>
<comment type="caution">
    <text evidence="9">The sequence shown here is derived from an EMBL/GenBank/DDBJ whole genome shotgun (WGS) entry which is preliminary data.</text>
</comment>
<dbReference type="Proteomes" id="UP000288216">
    <property type="component" value="Unassembled WGS sequence"/>
</dbReference>
<sequence length="208" mass="22599">MINSSCDQPIGYPIYVSPLTTSYAGSHKQLKNIWGGPISLENLNLWFTSRWQKLRKGCTGGNIDDSDCGVTSSSSSNNHTGNTTRSISSKQTRAWRPHTVASLTAHQARGRREQRSCSVQACASRSETQRPPATTAEGGNTTDTQSTSSVNIALGPSVSRGSQMTRGTSDAWSSLDVTSSSQQKDAMQTDDVSRSQNGEHKLRDERRM</sequence>
<feature type="compositionally biased region" description="Polar residues" evidence="7">
    <location>
        <begin position="116"/>
        <end position="151"/>
    </location>
</feature>
<evidence type="ECO:0000313" key="9">
    <source>
        <dbReference type="EMBL" id="GCB80033.1"/>
    </source>
</evidence>
<feature type="compositionally biased region" description="Polar residues" evidence="7">
    <location>
        <begin position="159"/>
        <end position="186"/>
    </location>
</feature>
<feature type="compositionally biased region" description="Low complexity" evidence="7">
    <location>
        <begin position="71"/>
        <end position="86"/>
    </location>
</feature>
<keyword evidence="4" id="KW-1133">Transmembrane helix</keyword>
<evidence type="ECO:0000256" key="5">
    <source>
        <dbReference type="ARBA" id="ARBA00023136"/>
    </source>
</evidence>
<keyword evidence="5" id="KW-0472">Membrane</keyword>
<dbReference type="PANTHER" id="PTHR12372:SF7">
    <property type="entry name" value="PROTEIN PECANEX"/>
    <property type="match status" value="1"/>
</dbReference>
<dbReference type="Pfam" id="PF05041">
    <property type="entry name" value="Pecanex_C"/>
    <property type="match status" value="1"/>
</dbReference>
<dbReference type="GO" id="GO:0016020">
    <property type="term" value="C:membrane"/>
    <property type="evidence" value="ECO:0007669"/>
    <property type="project" value="UniProtKB-SubCell"/>
</dbReference>
<reference evidence="9 10" key="1">
    <citation type="journal article" date="2018" name="Nat. Ecol. Evol.">
        <title>Shark genomes provide insights into elasmobranch evolution and the origin of vertebrates.</title>
        <authorList>
            <person name="Hara Y"/>
            <person name="Yamaguchi K"/>
            <person name="Onimaru K"/>
            <person name="Kadota M"/>
            <person name="Koyanagi M"/>
            <person name="Keeley SD"/>
            <person name="Tatsumi K"/>
            <person name="Tanaka K"/>
            <person name="Motone F"/>
            <person name="Kageyama Y"/>
            <person name="Nozu R"/>
            <person name="Adachi N"/>
            <person name="Nishimura O"/>
            <person name="Nakagawa R"/>
            <person name="Tanegashima C"/>
            <person name="Kiyatake I"/>
            <person name="Matsumoto R"/>
            <person name="Murakumo K"/>
            <person name="Nishida K"/>
            <person name="Terakita A"/>
            <person name="Kuratani S"/>
            <person name="Sato K"/>
            <person name="Hyodo S Kuraku.S."/>
        </authorList>
    </citation>
    <scope>NUCLEOTIDE SEQUENCE [LARGE SCALE GENOMIC DNA]</scope>
</reference>
<gene>
    <name evidence="9" type="ORF">scyTo_0017999</name>
</gene>
<dbReference type="InterPro" id="IPR007735">
    <property type="entry name" value="Pecanex_C"/>
</dbReference>
<feature type="domain" description="Pecanex C-terminal" evidence="8">
    <location>
        <begin position="1"/>
        <end position="29"/>
    </location>
</feature>
<dbReference type="OrthoDB" id="10037631at2759"/>
<organism evidence="9 10">
    <name type="scientific">Scyliorhinus torazame</name>
    <name type="common">Cloudy catshark</name>
    <name type="synonym">Catulus torazame</name>
    <dbReference type="NCBI Taxonomy" id="75743"/>
    <lineage>
        <taxon>Eukaryota</taxon>
        <taxon>Metazoa</taxon>
        <taxon>Chordata</taxon>
        <taxon>Craniata</taxon>
        <taxon>Vertebrata</taxon>
        <taxon>Chondrichthyes</taxon>
        <taxon>Elasmobranchii</taxon>
        <taxon>Galeomorphii</taxon>
        <taxon>Galeoidea</taxon>
        <taxon>Carcharhiniformes</taxon>
        <taxon>Scyliorhinidae</taxon>
        <taxon>Scyliorhinus</taxon>
    </lineage>
</organism>
<accession>A0A401Q3Z5</accession>
<keyword evidence="3" id="KW-0812">Transmembrane</keyword>
<keyword evidence="10" id="KW-1185">Reference proteome</keyword>